<evidence type="ECO:0000256" key="7">
    <source>
        <dbReference type="SAM" id="Coils"/>
    </source>
</evidence>
<feature type="domain" description="Histidine kinase" evidence="8">
    <location>
        <begin position="210"/>
        <end position="426"/>
    </location>
</feature>
<dbReference type="InterPro" id="IPR003594">
    <property type="entry name" value="HATPase_dom"/>
</dbReference>
<accession>A0A7W2FP04</accession>
<dbReference type="SUPFAM" id="SSF47384">
    <property type="entry name" value="Homodimeric domain of signal transducing histidine kinase"/>
    <property type="match status" value="1"/>
</dbReference>
<dbReference type="PROSITE" id="PS50109">
    <property type="entry name" value="HIS_KIN"/>
    <property type="match status" value="1"/>
</dbReference>
<dbReference type="InterPro" id="IPR005467">
    <property type="entry name" value="His_kinase_dom"/>
</dbReference>
<dbReference type="InterPro" id="IPR004358">
    <property type="entry name" value="Sig_transdc_His_kin-like_C"/>
</dbReference>
<dbReference type="InterPro" id="IPR001789">
    <property type="entry name" value="Sig_transdc_resp-reg_receiver"/>
</dbReference>
<dbReference type="GO" id="GO:0016787">
    <property type="term" value="F:hydrolase activity"/>
    <property type="evidence" value="ECO:0007669"/>
    <property type="project" value="UniProtKB-KW"/>
</dbReference>
<gene>
    <name evidence="10" type="ORF">H2O73_04565</name>
</gene>
<keyword evidence="4" id="KW-0378">Hydrolase</keyword>
<keyword evidence="5" id="KW-0902">Two-component regulatory system</keyword>
<comment type="catalytic activity">
    <reaction evidence="1">
        <text>ATP + protein L-histidine = ADP + protein N-phospho-L-histidine.</text>
        <dbReference type="EC" id="2.7.13.3"/>
    </reaction>
</comment>
<dbReference type="CDD" id="cd00082">
    <property type="entry name" value="HisKA"/>
    <property type="match status" value="1"/>
</dbReference>
<evidence type="ECO:0000259" key="9">
    <source>
        <dbReference type="PROSITE" id="PS50110"/>
    </source>
</evidence>
<dbReference type="Gene3D" id="3.40.50.2300">
    <property type="match status" value="1"/>
</dbReference>
<dbReference type="SUPFAM" id="SSF52172">
    <property type="entry name" value="CheY-like"/>
    <property type="match status" value="1"/>
</dbReference>
<feature type="modified residue" description="4-aspartylphosphate" evidence="6">
    <location>
        <position position="497"/>
    </location>
</feature>
<dbReference type="InterPro" id="IPR011006">
    <property type="entry name" value="CheY-like_superfamily"/>
</dbReference>
<evidence type="ECO:0000256" key="6">
    <source>
        <dbReference type="PROSITE-ProRule" id="PRU00169"/>
    </source>
</evidence>
<dbReference type="InterPro" id="IPR036097">
    <property type="entry name" value="HisK_dim/P_sf"/>
</dbReference>
<keyword evidence="3 6" id="KW-0597">Phosphoprotein</keyword>
<feature type="domain" description="Response regulatory" evidence="9">
    <location>
        <begin position="448"/>
        <end position="562"/>
    </location>
</feature>
<evidence type="ECO:0000256" key="4">
    <source>
        <dbReference type="ARBA" id="ARBA00022801"/>
    </source>
</evidence>
<evidence type="ECO:0000313" key="10">
    <source>
        <dbReference type="EMBL" id="MBA5761612.1"/>
    </source>
</evidence>
<dbReference type="Pfam" id="PF00072">
    <property type="entry name" value="Response_reg"/>
    <property type="match status" value="1"/>
</dbReference>
<dbReference type="Proteomes" id="UP000571701">
    <property type="component" value="Unassembled WGS sequence"/>
</dbReference>
<dbReference type="GO" id="GO:0000155">
    <property type="term" value="F:phosphorelay sensor kinase activity"/>
    <property type="evidence" value="ECO:0007669"/>
    <property type="project" value="InterPro"/>
</dbReference>
<feature type="coiled-coil region" evidence="7">
    <location>
        <begin position="3"/>
        <end position="48"/>
    </location>
</feature>
<dbReference type="Pfam" id="PF02518">
    <property type="entry name" value="HATPase_c"/>
    <property type="match status" value="1"/>
</dbReference>
<dbReference type="SMART" id="SM00448">
    <property type="entry name" value="REC"/>
    <property type="match status" value="1"/>
</dbReference>
<evidence type="ECO:0000259" key="8">
    <source>
        <dbReference type="PROSITE" id="PS50109"/>
    </source>
</evidence>
<proteinExistence type="predicted"/>
<reference evidence="10 11" key="1">
    <citation type="submission" date="2020-07" db="EMBL/GenBank/DDBJ databases">
        <title>Vibrio marinisediminis sp. nov., isolated from marine sediment.</title>
        <authorList>
            <person name="Ji X."/>
        </authorList>
    </citation>
    <scope>NUCLEOTIDE SEQUENCE [LARGE SCALE GENOMIC DNA]</scope>
    <source>
        <strain evidence="10 11">404</strain>
    </source>
</reference>
<dbReference type="SUPFAM" id="SSF55874">
    <property type="entry name" value="ATPase domain of HSP90 chaperone/DNA topoisomerase II/histidine kinase"/>
    <property type="match status" value="1"/>
</dbReference>
<dbReference type="CDD" id="cd17546">
    <property type="entry name" value="REC_hyHK_CKI1_RcsC-like"/>
    <property type="match status" value="1"/>
</dbReference>
<dbReference type="InterPro" id="IPR003661">
    <property type="entry name" value="HisK_dim/P_dom"/>
</dbReference>
<protein>
    <recommendedName>
        <fullName evidence="2">histidine kinase</fullName>
        <ecNumber evidence="2">2.7.13.3</ecNumber>
    </recommendedName>
</protein>
<evidence type="ECO:0000256" key="1">
    <source>
        <dbReference type="ARBA" id="ARBA00000085"/>
    </source>
</evidence>
<name>A0A7W2FP04_9VIBR</name>
<evidence type="ECO:0000256" key="5">
    <source>
        <dbReference type="ARBA" id="ARBA00023012"/>
    </source>
</evidence>
<keyword evidence="7" id="KW-0175">Coiled coil</keyword>
<dbReference type="AlphaFoldDB" id="A0A7W2FP04"/>
<evidence type="ECO:0000256" key="2">
    <source>
        <dbReference type="ARBA" id="ARBA00012438"/>
    </source>
</evidence>
<dbReference type="PANTHER" id="PTHR45339:SF1">
    <property type="entry name" value="HYBRID SIGNAL TRANSDUCTION HISTIDINE KINASE J"/>
    <property type="match status" value="1"/>
</dbReference>
<dbReference type="EMBL" id="JACFYF010000002">
    <property type="protein sequence ID" value="MBA5761612.1"/>
    <property type="molecule type" value="Genomic_DNA"/>
</dbReference>
<sequence length="562" mass="62712">MDSRHLERKIAREKASRKQAESLLEQKSLELYEANQQLKLVLKQLENQNSTGLKKLELEAYISESLVRFGRSFLSRTLDDGLLSSFLERIRACNLIDEASLYLKPGLVPSILSSQFGGIQNRDLNSINPCPVWLGTQLRLPVEVEQGLVGELCIDIHHCEVEADFIQSQMALVVELLCSAISRQLMVTKSQVARKRAEESERATKEFVAMINHELRTPLNGVLGSAELLTDTQLSMEQRTMLTNLTHSGDLLRHVINDLLDFSKISAGMMDLFPTQFSWKEMRNMLNGIFSPQAQEKQIAFLIEEEGEMPDIFVGDFERIGQILANLIGNAVKFTSVGQVSVLAKWDADALLVTVKDTGCGIAEEAQHRLFDPFVQVDRTAKRNYEGTGLGLAICKNLVELMSGTIEIKSAIGEGSTFSISLPLEVAYTPNQVQAENTIETKPLDSLSILVVDDIRMNLTIIKQMMKKFAISPDTASNGLEAIKAVSSAQYDLIFMDCRMPEMDGFEATSFLRKNQYTGPIVALTAGTTLEERERCMLSGMDDILTKPYTAADLKLMIQKWV</sequence>
<keyword evidence="11" id="KW-1185">Reference proteome</keyword>
<dbReference type="PRINTS" id="PR00344">
    <property type="entry name" value="BCTRLSENSOR"/>
</dbReference>
<dbReference type="InterPro" id="IPR036890">
    <property type="entry name" value="HATPase_C_sf"/>
</dbReference>
<dbReference type="EC" id="2.7.13.3" evidence="2"/>
<dbReference type="PROSITE" id="PS50110">
    <property type="entry name" value="RESPONSE_REGULATORY"/>
    <property type="match status" value="1"/>
</dbReference>
<dbReference type="SMART" id="SM00388">
    <property type="entry name" value="HisKA"/>
    <property type="match status" value="1"/>
</dbReference>
<dbReference type="Pfam" id="PF00512">
    <property type="entry name" value="HisKA"/>
    <property type="match status" value="1"/>
</dbReference>
<dbReference type="FunFam" id="3.30.565.10:FF:000010">
    <property type="entry name" value="Sensor histidine kinase RcsC"/>
    <property type="match status" value="1"/>
</dbReference>
<evidence type="ECO:0000313" key="11">
    <source>
        <dbReference type="Proteomes" id="UP000571701"/>
    </source>
</evidence>
<organism evidence="10 11">
    <name type="scientific">Vibrio marinisediminis</name>
    <dbReference type="NCBI Taxonomy" id="2758441"/>
    <lineage>
        <taxon>Bacteria</taxon>
        <taxon>Pseudomonadati</taxon>
        <taxon>Pseudomonadota</taxon>
        <taxon>Gammaproteobacteria</taxon>
        <taxon>Vibrionales</taxon>
        <taxon>Vibrionaceae</taxon>
        <taxon>Vibrio</taxon>
    </lineage>
</organism>
<dbReference type="CDD" id="cd16922">
    <property type="entry name" value="HATPase_EvgS-ArcB-TorS-like"/>
    <property type="match status" value="1"/>
</dbReference>
<dbReference type="Gene3D" id="3.30.565.10">
    <property type="entry name" value="Histidine kinase-like ATPase, C-terminal domain"/>
    <property type="match status" value="1"/>
</dbReference>
<dbReference type="PANTHER" id="PTHR45339">
    <property type="entry name" value="HYBRID SIGNAL TRANSDUCTION HISTIDINE KINASE J"/>
    <property type="match status" value="1"/>
</dbReference>
<dbReference type="RefSeq" id="WP_182107072.1">
    <property type="nucleotide sequence ID" value="NZ_JACFYF010000002.1"/>
</dbReference>
<dbReference type="Gene3D" id="1.10.287.130">
    <property type="match status" value="1"/>
</dbReference>
<evidence type="ECO:0000256" key="3">
    <source>
        <dbReference type="ARBA" id="ARBA00022553"/>
    </source>
</evidence>
<dbReference type="SMART" id="SM00387">
    <property type="entry name" value="HATPase_c"/>
    <property type="match status" value="1"/>
</dbReference>
<comment type="caution">
    <text evidence="10">The sequence shown here is derived from an EMBL/GenBank/DDBJ whole genome shotgun (WGS) entry which is preliminary data.</text>
</comment>